<keyword evidence="7 12" id="KW-0489">Methyltransferase</keyword>
<evidence type="ECO:0000256" key="5">
    <source>
        <dbReference type="ARBA" id="ARBA00022490"/>
    </source>
</evidence>
<accession>M1LVY1</accession>
<dbReference type="SUPFAM" id="SSF75217">
    <property type="entry name" value="alpha/beta knot"/>
    <property type="match status" value="1"/>
</dbReference>
<name>M1LVY1_9PROT</name>
<dbReference type="InterPro" id="IPR006700">
    <property type="entry name" value="RsmE"/>
</dbReference>
<evidence type="ECO:0000256" key="10">
    <source>
        <dbReference type="ARBA" id="ARBA00025699"/>
    </source>
</evidence>
<dbReference type="NCBIfam" id="NF008692">
    <property type="entry name" value="PRK11713.1-5"/>
    <property type="match status" value="1"/>
</dbReference>
<dbReference type="Gene3D" id="3.40.1280.10">
    <property type="match status" value="1"/>
</dbReference>
<dbReference type="Proteomes" id="UP000011686">
    <property type="component" value="Chromosome"/>
</dbReference>
<comment type="function">
    <text evidence="10 12">Specifically methylates the N3 position of the uracil ring of uridine 1498 (m3U1498) in 16S rRNA. Acts on the fully assembled 30S ribosomal subunit.</text>
</comment>
<dbReference type="InterPro" id="IPR046886">
    <property type="entry name" value="RsmE_MTase_dom"/>
</dbReference>
<dbReference type="PIRSF" id="PIRSF015601">
    <property type="entry name" value="MTase_slr0722"/>
    <property type="match status" value="1"/>
</dbReference>
<comment type="subcellular location">
    <subcellularLocation>
        <location evidence="1 12">Cytoplasm</location>
    </subcellularLocation>
</comment>
<evidence type="ECO:0000256" key="3">
    <source>
        <dbReference type="ARBA" id="ARBA00012328"/>
    </source>
</evidence>
<evidence type="ECO:0000259" key="14">
    <source>
        <dbReference type="Pfam" id="PF20260"/>
    </source>
</evidence>
<dbReference type="InterPro" id="IPR029028">
    <property type="entry name" value="Alpha/beta_knot_MTases"/>
</dbReference>
<organism evidence="15 16">
    <name type="scientific">Candidatus Kinetoplastidibacterium crithidiae TCC036E</name>
    <dbReference type="NCBI Taxonomy" id="1208918"/>
    <lineage>
        <taxon>Bacteria</taxon>
        <taxon>Pseudomonadati</taxon>
        <taxon>Pseudomonadota</taxon>
        <taxon>Betaproteobacteria</taxon>
        <taxon>Candidatus Kinetoplastidibacterium</taxon>
    </lineage>
</organism>
<feature type="domain" description="Ribosomal RNA small subunit methyltransferase E PUA-like" evidence="14">
    <location>
        <begin position="20"/>
        <end position="65"/>
    </location>
</feature>
<keyword evidence="9 12" id="KW-0949">S-adenosyl-L-methionine</keyword>
<dbReference type="Pfam" id="PF20260">
    <property type="entry name" value="PUA_4"/>
    <property type="match status" value="1"/>
</dbReference>
<reference evidence="15 16" key="1">
    <citation type="journal article" date="2013" name="Genome Biol. Evol.">
        <title>Genome evolution and phylogenomic analysis of candidatus kinetoplastibacterium, the betaproteobacterial endosymbionts of strigomonas and angomonas.</title>
        <authorList>
            <person name="Alves J.M."/>
            <person name="Serrano M.G."/>
            <person name="Maia da Silva F."/>
            <person name="Voegtly L.J."/>
            <person name="Matveyev A.V."/>
            <person name="Teixeira M.M."/>
            <person name="Camargo E.P."/>
            <person name="Buck G.A."/>
        </authorList>
    </citation>
    <scope>NUCLEOTIDE SEQUENCE [LARGE SCALE GENOMIC DNA]</scope>
    <source>
        <strain evidence="15 16">TCC036E</strain>
    </source>
</reference>
<dbReference type="InterPro" id="IPR015947">
    <property type="entry name" value="PUA-like_sf"/>
</dbReference>
<evidence type="ECO:0000256" key="1">
    <source>
        <dbReference type="ARBA" id="ARBA00004496"/>
    </source>
</evidence>
<dbReference type="HOGENOM" id="CLU_067442_5_0_4"/>
<evidence type="ECO:0000256" key="2">
    <source>
        <dbReference type="ARBA" id="ARBA00005528"/>
    </source>
</evidence>
<dbReference type="Gene3D" id="2.40.240.20">
    <property type="entry name" value="Hypothetical PUA domain-like, domain 1"/>
    <property type="match status" value="1"/>
</dbReference>
<keyword evidence="16" id="KW-1185">Reference proteome</keyword>
<dbReference type="AlphaFoldDB" id="M1LVY1"/>
<evidence type="ECO:0000259" key="13">
    <source>
        <dbReference type="Pfam" id="PF04452"/>
    </source>
</evidence>
<dbReference type="CDD" id="cd18084">
    <property type="entry name" value="RsmE-like"/>
    <property type="match status" value="1"/>
</dbReference>
<keyword evidence="5 12" id="KW-0963">Cytoplasm</keyword>
<dbReference type="STRING" id="1208918.CDEE_0351"/>
<sequence>MRRPRFFLESNLSPDINVLLPKEITHYAKQVLRLQNNDDIILFNGKNGEYNATITFVKESAYAKILSFNSKEIELQGSITLVQSLTTNNKMDLIIEKAVELGVQKIIPLKTNRSIVQLTNEKLQNKIRHWEKIIRSASAQCGRNQLMAIENPISFDRYLASISNQTHLFCHPIHSQNLTEVLKTQINTKKLSIMIGPEGGWTEEECAQARKIHDIKFVNFGNRILRTETAGITIVAAVISLMNWYE</sequence>
<dbReference type="InterPro" id="IPR046887">
    <property type="entry name" value="RsmE_PUA-like"/>
</dbReference>
<evidence type="ECO:0000256" key="8">
    <source>
        <dbReference type="ARBA" id="ARBA00022679"/>
    </source>
</evidence>
<evidence type="ECO:0000313" key="15">
    <source>
        <dbReference type="EMBL" id="AGF47419.1"/>
    </source>
</evidence>
<dbReference type="InterPro" id="IPR029026">
    <property type="entry name" value="tRNA_m1G_MTases_N"/>
</dbReference>
<dbReference type="GO" id="GO:0070042">
    <property type="term" value="F:rRNA (uridine-N3-)-methyltransferase activity"/>
    <property type="evidence" value="ECO:0007669"/>
    <property type="project" value="TreeGrafter"/>
</dbReference>
<dbReference type="RefSeq" id="WP_015238962.1">
    <property type="nucleotide sequence ID" value="NC_020283.1"/>
</dbReference>
<keyword evidence="8 12" id="KW-0808">Transferase</keyword>
<gene>
    <name evidence="15" type="ORF">CDEE_0351</name>
</gene>
<dbReference type="EC" id="2.1.1.193" evidence="3 12"/>
<evidence type="ECO:0000256" key="6">
    <source>
        <dbReference type="ARBA" id="ARBA00022552"/>
    </source>
</evidence>
<dbReference type="PANTHER" id="PTHR30027">
    <property type="entry name" value="RIBOSOMAL RNA SMALL SUBUNIT METHYLTRANSFERASE E"/>
    <property type="match status" value="1"/>
</dbReference>
<evidence type="ECO:0000256" key="4">
    <source>
        <dbReference type="ARBA" id="ARBA00013673"/>
    </source>
</evidence>
<evidence type="ECO:0000256" key="7">
    <source>
        <dbReference type="ARBA" id="ARBA00022603"/>
    </source>
</evidence>
<dbReference type="GO" id="GO:0005737">
    <property type="term" value="C:cytoplasm"/>
    <property type="evidence" value="ECO:0007669"/>
    <property type="project" value="UniProtKB-SubCell"/>
</dbReference>
<dbReference type="PATRIC" id="fig|1208918.3.peg.115"/>
<proteinExistence type="inferred from homology"/>
<feature type="domain" description="Ribosomal RNA small subunit methyltransferase E methyltransferase" evidence="13">
    <location>
        <begin position="78"/>
        <end position="238"/>
    </location>
</feature>
<evidence type="ECO:0000256" key="11">
    <source>
        <dbReference type="ARBA" id="ARBA00047944"/>
    </source>
</evidence>
<dbReference type="eggNOG" id="COG1385">
    <property type="taxonomic scope" value="Bacteria"/>
</dbReference>
<dbReference type="PANTHER" id="PTHR30027:SF3">
    <property type="entry name" value="16S RRNA (URACIL(1498)-N(3))-METHYLTRANSFERASE"/>
    <property type="match status" value="1"/>
</dbReference>
<evidence type="ECO:0000256" key="12">
    <source>
        <dbReference type="PIRNR" id="PIRNR015601"/>
    </source>
</evidence>
<evidence type="ECO:0000256" key="9">
    <source>
        <dbReference type="ARBA" id="ARBA00022691"/>
    </source>
</evidence>
<keyword evidence="6 12" id="KW-0698">rRNA processing</keyword>
<dbReference type="NCBIfam" id="TIGR00046">
    <property type="entry name" value="RsmE family RNA methyltransferase"/>
    <property type="match status" value="1"/>
</dbReference>
<dbReference type="GO" id="GO:0070475">
    <property type="term" value="P:rRNA base methylation"/>
    <property type="evidence" value="ECO:0007669"/>
    <property type="project" value="TreeGrafter"/>
</dbReference>
<dbReference type="Pfam" id="PF04452">
    <property type="entry name" value="Methyltrans_RNA"/>
    <property type="match status" value="1"/>
</dbReference>
<evidence type="ECO:0000313" key="16">
    <source>
        <dbReference type="Proteomes" id="UP000011686"/>
    </source>
</evidence>
<protein>
    <recommendedName>
        <fullName evidence="4 12">Ribosomal RNA small subunit methyltransferase E</fullName>
        <ecNumber evidence="3 12">2.1.1.193</ecNumber>
    </recommendedName>
</protein>
<dbReference type="EMBL" id="CP003804">
    <property type="protein sequence ID" value="AGF47419.1"/>
    <property type="molecule type" value="Genomic_DNA"/>
</dbReference>
<dbReference type="KEGG" id="kct:CDEE_0351"/>
<comment type="catalytic activity">
    <reaction evidence="11 12">
        <text>uridine(1498) in 16S rRNA + S-adenosyl-L-methionine = N(3)-methyluridine(1498) in 16S rRNA + S-adenosyl-L-homocysteine + H(+)</text>
        <dbReference type="Rhea" id="RHEA:42920"/>
        <dbReference type="Rhea" id="RHEA-COMP:10283"/>
        <dbReference type="Rhea" id="RHEA-COMP:10284"/>
        <dbReference type="ChEBI" id="CHEBI:15378"/>
        <dbReference type="ChEBI" id="CHEBI:57856"/>
        <dbReference type="ChEBI" id="CHEBI:59789"/>
        <dbReference type="ChEBI" id="CHEBI:65315"/>
        <dbReference type="ChEBI" id="CHEBI:74502"/>
        <dbReference type="EC" id="2.1.1.193"/>
    </reaction>
</comment>
<comment type="similarity">
    <text evidence="2 12">Belongs to the RNA methyltransferase RsmE family.</text>
</comment>
<dbReference type="SUPFAM" id="SSF88697">
    <property type="entry name" value="PUA domain-like"/>
    <property type="match status" value="1"/>
</dbReference>